<accession>A0A0H3J315</accession>
<feature type="transmembrane region" description="Helical" evidence="8">
    <location>
        <begin position="216"/>
        <end position="241"/>
    </location>
</feature>
<keyword evidence="6 8" id="KW-1133">Transmembrane helix</keyword>
<evidence type="ECO:0000313" key="12">
    <source>
        <dbReference type="Proteomes" id="UP000030905"/>
    </source>
</evidence>
<feature type="transmembrane region" description="Helical" evidence="8">
    <location>
        <begin position="300"/>
        <end position="317"/>
    </location>
</feature>
<evidence type="ECO:0000256" key="7">
    <source>
        <dbReference type="ARBA" id="ARBA00023136"/>
    </source>
</evidence>
<evidence type="ECO:0000256" key="3">
    <source>
        <dbReference type="ARBA" id="ARBA00022448"/>
    </source>
</evidence>
<reference evidence="10 11" key="3">
    <citation type="journal article" name="Genome Announc.">
        <title>Improved Draft Genome Sequence of Clostridium pasteurianum Strain ATCC 6013 (DSM 525) Using a Hybrid Next-Generation Sequencing Approach.</title>
        <authorList>
            <person name="Pyne M.E."/>
            <person name="Utturkar S."/>
            <person name="Brown S.D."/>
            <person name="Moo-Young M."/>
            <person name="Chung D.A."/>
            <person name="Chou C.P."/>
        </authorList>
    </citation>
    <scope>NUCLEOTIDE SEQUENCE [LARGE SCALE GENOMIC DNA]</scope>
    <source>
        <strain evidence="10 11">ATCC 6013</strain>
    </source>
</reference>
<dbReference type="KEGG" id="cpae:CPAST_c10870"/>
<dbReference type="NCBIfam" id="TIGR00912">
    <property type="entry name" value="2A0309"/>
    <property type="match status" value="1"/>
</dbReference>
<evidence type="ECO:0000256" key="2">
    <source>
        <dbReference type="ARBA" id="ARBA00007998"/>
    </source>
</evidence>
<evidence type="ECO:0000256" key="5">
    <source>
        <dbReference type="ARBA" id="ARBA00022692"/>
    </source>
</evidence>
<organism evidence="9 12">
    <name type="scientific">Clostridium pasteurianum DSM 525 = ATCC 6013</name>
    <dbReference type="NCBI Taxonomy" id="1262449"/>
    <lineage>
        <taxon>Bacteria</taxon>
        <taxon>Bacillati</taxon>
        <taxon>Bacillota</taxon>
        <taxon>Clostridia</taxon>
        <taxon>Eubacteriales</taxon>
        <taxon>Clostridiaceae</taxon>
        <taxon>Clostridium</taxon>
    </lineage>
</organism>
<feature type="transmembrane region" description="Helical" evidence="8">
    <location>
        <begin position="266"/>
        <end position="288"/>
    </location>
</feature>
<dbReference type="RefSeq" id="WP_003444549.1">
    <property type="nucleotide sequence ID" value="NZ_ANZB01000005.1"/>
</dbReference>
<protein>
    <submittedName>
        <fullName evidence="9 10">Spore germination protein</fullName>
    </submittedName>
</protein>
<dbReference type="eggNOG" id="COG1457">
    <property type="taxonomic scope" value="Bacteria"/>
</dbReference>
<dbReference type="Proteomes" id="UP000028042">
    <property type="component" value="Unassembled WGS sequence"/>
</dbReference>
<evidence type="ECO:0000256" key="6">
    <source>
        <dbReference type="ARBA" id="ARBA00022989"/>
    </source>
</evidence>
<dbReference type="KEGG" id="cpat:CLPA_c10870"/>
<comment type="subcellular location">
    <subcellularLocation>
        <location evidence="1">Membrane</location>
        <topology evidence="1">Multi-pass membrane protein</topology>
    </subcellularLocation>
</comment>
<proteinExistence type="inferred from homology"/>
<dbReference type="EMBL" id="JPGY02000001">
    <property type="protein sequence ID" value="KRU12817.1"/>
    <property type="molecule type" value="Genomic_DNA"/>
</dbReference>
<dbReference type="InterPro" id="IPR004761">
    <property type="entry name" value="Spore_GerAB"/>
</dbReference>
<keyword evidence="3" id="KW-0813">Transport</keyword>
<dbReference type="Pfam" id="PF03845">
    <property type="entry name" value="Spore_permease"/>
    <property type="match status" value="1"/>
</dbReference>
<evidence type="ECO:0000313" key="9">
    <source>
        <dbReference type="EMBL" id="AJA51175.1"/>
    </source>
</evidence>
<feature type="transmembrane region" description="Helical" evidence="8">
    <location>
        <begin position="71"/>
        <end position="92"/>
    </location>
</feature>
<dbReference type="GO" id="GO:0009847">
    <property type="term" value="P:spore germination"/>
    <property type="evidence" value="ECO:0007669"/>
    <property type="project" value="InterPro"/>
</dbReference>
<dbReference type="GO" id="GO:0016020">
    <property type="term" value="C:membrane"/>
    <property type="evidence" value="ECO:0007669"/>
    <property type="project" value="UniProtKB-SubCell"/>
</dbReference>
<dbReference type="PANTHER" id="PTHR34975">
    <property type="entry name" value="SPORE GERMINATION PROTEIN A2"/>
    <property type="match status" value="1"/>
</dbReference>
<gene>
    <name evidence="9" type="primary">gerKB2</name>
    <name evidence="9" type="ORF">CLPA_c10870</name>
    <name evidence="10" type="ORF">CP6013_02065</name>
</gene>
<comment type="similarity">
    <text evidence="2">Belongs to the amino acid-polyamine-organocation (APC) superfamily. Spore germination protein (SGP) (TC 2.A.3.9) family.</text>
</comment>
<keyword evidence="4" id="KW-0309">Germination</keyword>
<dbReference type="GeneID" id="93073282"/>
<keyword evidence="7 8" id="KW-0472">Membrane</keyword>
<reference evidence="9 12" key="1">
    <citation type="journal article" date="2015" name="Genome Announc.">
        <title>Complete Genome Sequence of the Nitrogen-Fixing and Solvent-Producing Clostridium pasteurianum DSM 525.</title>
        <authorList>
            <person name="Poehlein A."/>
            <person name="Grosse-Honebrink A."/>
            <person name="Zhang Y."/>
            <person name="Minton N.P."/>
            <person name="Daniel R."/>
        </authorList>
    </citation>
    <scope>NUCLEOTIDE SEQUENCE [LARGE SCALE GENOMIC DNA]</scope>
    <source>
        <strain evidence="9">DSM 525</strain>
        <strain evidence="12">DSM 525 / ATCC 6013</strain>
    </source>
</reference>
<evidence type="ECO:0000313" key="11">
    <source>
        <dbReference type="Proteomes" id="UP000028042"/>
    </source>
</evidence>
<evidence type="ECO:0000313" key="10">
    <source>
        <dbReference type="EMBL" id="KRU12817.1"/>
    </source>
</evidence>
<keyword evidence="12" id="KW-1185">Reference proteome</keyword>
<dbReference type="AlphaFoldDB" id="A0A0H3J315"/>
<feature type="transmembrane region" description="Helical" evidence="8">
    <location>
        <begin position="141"/>
        <end position="163"/>
    </location>
</feature>
<keyword evidence="5 8" id="KW-0812">Transmembrane</keyword>
<sequence length="363" mass="40943">MERISNYQLYILTVFFQTGTNIVFGFGAVAGRDAWISSLISTCVGALLVLLYVSIMHMNPGLSLIQWWPKYFGKCIGSIISWMYIVLIVYQISREVGDLKFLISITILPKTSSLVFLSIFMLLIIYSVYSGIEVIARVAQIAFYLLVSLVIIEMIFLYGSKIMDFSRLMPIAGEGWHTIAKGVWPTGILSFSEGIELAMIWPLVEKPKKILKTTLMGIFTFGFFLTIFDVLAVAALGSSIFKNSLYPLYTLIQQISVGQFITNLDAIGVLYLLTNVFFRMSLYMFAAVRGIQQITPVKNSIIFILPVSIISLCWGIIMSPNISEHIEVAVKYFPYNLSTPLFVALPFILFIVSFIRTKKYKVM</sequence>
<dbReference type="EMBL" id="CP009268">
    <property type="protein sequence ID" value="AJA51175.1"/>
    <property type="molecule type" value="Genomic_DNA"/>
</dbReference>
<reference evidence="10" key="2">
    <citation type="submission" date="2015-10" db="EMBL/GenBank/DDBJ databases">
        <title>Improved Draft Genome Sequence of Clostridium pasteurianum Strain ATCC 6013 (DSM 525) Using a Hybrid Next-Generation Sequencing Approach.</title>
        <authorList>
            <person name="Pyne M.E."/>
            <person name="Utturkar S.M."/>
            <person name="Brown S.D."/>
            <person name="Moo-Young M."/>
            <person name="Chung D.A."/>
            <person name="Chou P.C."/>
        </authorList>
    </citation>
    <scope>NUCLEOTIDE SEQUENCE</scope>
    <source>
        <strain evidence="10">ATCC 6013</strain>
    </source>
</reference>
<feature type="transmembrane region" description="Helical" evidence="8">
    <location>
        <begin position="112"/>
        <end position="129"/>
    </location>
</feature>
<feature type="transmembrane region" description="Helical" evidence="8">
    <location>
        <begin position="337"/>
        <end position="355"/>
    </location>
</feature>
<evidence type="ECO:0000256" key="4">
    <source>
        <dbReference type="ARBA" id="ARBA00022544"/>
    </source>
</evidence>
<feature type="transmembrane region" description="Helical" evidence="8">
    <location>
        <begin position="35"/>
        <end position="59"/>
    </location>
</feature>
<name>A0A0H3J315_CLOPA</name>
<dbReference type="PANTHER" id="PTHR34975:SF2">
    <property type="entry name" value="SPORE GERMINATION PROTEIN A2"/>
    <property type="match status" value="1"/>
</dbReference>
<dbReference type="PATRIC" id="fig|1262449.3.peg.1878"/>
<evidence type="ECO:0000256" key="1">
    <source>
        <dbReference type="ARBA" id="ARBA00004141"/>
    </source>
</evidence>
<evidence type="ECO:0000256" key="8">
    <source>
        <dbReference type="SAM" id="Phobius"/>
    </source>
</evidence>
<feature type="transmembrane region" description="Helical" evidence="8">
    <location>
        <begin position="7"/>
        <end position="29"/>
    </location>
</feature>
<dbReference type="Proteomes" id="UP000030905">
    <property type="component" value="Chromosome"/>
</dbReference>